<reference evidence="5" key="3">
    <citation type="submission" date="2025-09" db="UniProtKB">
        <authorList>
            <consortium name="Ensembl"/>
        </authorList>
    </citation>
    <scope>IDENTIFICATION</scope>
</reference>
<keyword evidence="3" id="KW-0342">GTP-binding</keyword>
<dbReference type="InterPro" id="IPR006703">
    <property type="entry name" value="G_AIG1"/>
</dbReference>
<dbReference type="PANTHER" id="PTHR10903">
    <property type="entry name" value="GTPASE, IMAP FAMILY MEMBER-RELATED"/>
    <property type="match status" value="1"/>
</dbReference>
<evidence type="ECO:0000256" key="1">
    <source>
        <dbReference type="ARBA" id="ARBA00008535"/>
    </source>
</evidence>
<dbReference type="FunFam" id="3.40.50.300:FF:001809">
    <property type="entry name" value="Si:ch1073-365p7.2"/>
    <property type="match status" value="1"/>
</dbReference>
<organism evidence="5 6">
    <name type="scientific">Anabas testudineus</name>
    <name type="common">Climbing perch</name>
    <name type="synonym">Anthias testudineus</name>
    <dbReference type="NCBI Taxonomy" id="64144"/>
    <lineage>
        <taxon>Eukaryota</taxon>
        <taxon>Metazoa</taxon>
        <taxon>Chordata</taxon>
        <taxon>Craniata</taxon>
        <taxon>Vertebrata</taxon>
        <taxon>Euteleostomi</taxon>
        <taxon>Actinopterygii</taxon>
        <taxon>Neopterygii</taxon>
        <taxon>Teleostei</taxon>
        <taxon>Neoteleostei</taxon>
        <taxon>Acanthomorphata</taxon>
        <taxon>Anabantaria</taxon>
        <taxon>Anabantiformes</taxon>
        <taxon>Anabantoidei</taxon>
        <taxon>Anabantidae</taxon>
        <taxon>Anabas</taxon>
    </lineage>
</organism>
<evidence type="ECO:0000259" key="4">
    <source>
        <dbReference type="PROSITE" id="PS51720"/>
    </source>
</evidence>
<reference evidence="5" key="2">
    <citation type="submission" date="2025-08" db="UniProtKB">
        <authorList>
            <consortium name="Ensembl"/>
        </authorList>
    </citation>
    <scope>IDENTIFICATION</scope>
</reference>
<proteinExistence type="inferred from homology"/>
<dbReference type="InterPro" id="IPR045058">
    <property type="entry name" value="GIMA/IAN/Toc"/>
</dbReference>
<dbReference type="Proteomes" id="UP000265040">
    <property type="component" value="Chromosome 13"/>
</dbReference>
<dbReference type="Ensembl" id="ENSATET00000078852.1">
    <property type="protein sequence ID" value="ENSATEP00000072228.1"/>
    <property type="gene ID" value="ENSATEG00000031817.1"/>
</dbReference>
<dbReference type="SUPFAM" id="SSF52540">
    <property type="entry name" value="P-loop containing nucleoside triphosphate hydrolases"/>
    <property type="match status" value="2"/>
</dbReference>
<evidence type="ECO:0000256" key="2">
    <source>
        <dbReference type="ARBA" id="ARBA00022741"/>
    </source>
</evidence>
<evidence type="ECO:0000313" key="5">
    <source>
        <dbReference type="Ensembl" id="ENSATEP00000072228.1"/>
    </source>
</evidence>
<gene>
    <name evidence="5" type="primary">YARS2</name>
</gene>
<dbReference type="InterPro" id="IPR027417">
    <property type="entry name" value="P-loop_NTPase"/>
</dbReference>
<keyword evidence="2" id="KW-0547">Nucleotide-binding</keyword>
<reference evidence="5 6" key="1">
    <citation type="submission" date="2021-04" db="EMBL/GenBank/DDBJ databases">
        <authorList>
            <consortium name="Wellcome Sanger Institute Data Sharing"/>
        </authorList>
    </citation>
    <scope>NUCLEOTIDE SEQUENCE [LARGE SCALE GENOMIC DNA]</scope>
</reference>
<accession>A0AAQ6IF42</accession>
<dbReference type="GO" id="GO:0005525">
    <property type="term" value="F:GTP binding"/>
    <property type="evidence" value="ECO:0007669"/>
    <property type="project" value="UniProtKB-KW"/>
</dbReference>
<dbReference type="GeneTree" id="ENSGT00940000162556"/>
<sequence>MDFYTCFSGPDQSLSSVVLLLLGEKLSGKSSAGNAILGQQAFHNKTTRSSSKKNGTFSGKQVTVVDTPGWLTHCTTPDSVSQQLCRAFSLCHPDVILLVISATTTFGQVEWRAMQEQLRLLQTAIWQRAIVLFTHGDKLGGLPIQEHIKQQGPTLHWLLERCANRYQVMTSQSRTSQAQVAELFEQIQQMMEANSRPREIQYRMYTQLRLEVCMEQEERRQRRREKMEMTVMDYGKQVSSGWLNMPRGSPAAPVGFKPMLGLILLGRRKSGKSSAGNKILDREEFPTATKTVRCSAGNTMVSGWSVTVVDTPGWSLFGLANPQQVLSSIAQSLHLCPVGSKVAFLLAVPVDSFREKDRRALEKYLSALGNDVWRSSVVLFTYGEELKGKTVEKHIKEKGQPLQWVLDRCGQRHHVFHRNTGHEDEVTQLLEIVERL</sequence>
<dbReference type="Gene3D" id="3.40.50.300">
    <property type="entry name" value="P-loop containing nucleotide triphosphate hydrolases"/>
    <property type="match status" value="2"/>
</dbReference>
<name>A0AAQ6IF42_ANATE</name>
<evidence type="ECO:0000256" key="3">
    <source>
        <dbReference type="ARBA" id="ARBA00023134"/>
    </source>
</evidence>
<dbReference type="AlphaFoldDB" id="A0AAQ6IF42"/>
<evidence type="ECO:0000313" key="6">
    <source>
        <dbReference type="Proteomes" id="UP000265040"/>
    </source>
</evidence>
<comment type="similarity">
    <text evidence="1">Belongs to the TRAFAC class TrmE-Era-EngA-EngB-Septin-like GTPase superfamily. AIG1/Toc34/Toc159-like paraseptin GTPase family. IAN subfamily.</text>
</comment>
<dbReference type="Pfam" id="PF04548">
    <property type="entry name" value="AIG1"/>
    <property type="match status" value="2"/>
</dbReference>
<feature type="domain" description="AIG1-type G" evidence="4">
    <location>
        <begin position="14"/>
        <end position="209"/>
    </location>
</feature>
<protein>
    <recommendedName>
        <fullName evidence="4">AIG1-type G domain-containing protein</fullName>
    </recommendedName>
</protein>
<dbReference type="PANTHER" id="PTHR10903:SF107">
    <property type="entry name" value="GTPASE IMAP FAMILY MEMBER 4-LIKE-RELATED"/>
    <property type="match status" value="1"/>
</dbReference>
<feature type="domain" description="AIG1-type G" evidence="4">
    <location>
        <begin position="257"/>
        <end position="436"/>
    </location>
</feature>
<keyword evidence="6" id="KW-1185">Reference proteome</keyword>
<dbReference type="PROSITE" id="PS51720">
    <property type="entry name" value="G_AIG1"/>
    <property type="match status" value="2"/>
</dbReference>